<dbReference type="GO" id="GO:0016787">
    <property type="term" value="F:hydrolase activity"/>
    <property type="evidence" value="ECO:0007669"/>
    <property type="project" value="UniProtKB-KW"/>
</dbReference>
<dbReference type="Gene3D" id="3.40.50.1820">
    <property type="entry name" value="alpha/beta hydrolase"/>
    <property type="match status" value="1"/>
</dbReference>
<organism evidence="4 5">
    <name type="scientific">Rubritalea tangerina</name>
    <dbReference type="NCBI Taxonomy" id="430798"/>
    <lineage>
        <taxon>Bacteria</taxon>
        <taxon>Pseudomonadati</taxon>
        <taxon>Verrucomicrobiota</taxon>
        <taxon>Verrucomicrobiia</taxon>
        <taxon>Verrucomicrobiales</taxon>
        <taxon>Rubritaleaceae</taxon>
        <taxon>Rubritalea</taxon>
    </lineage>
</organism>
<name>A0ABW4ZER7_9BACT</name>
<dbReference type="SUPFAM" id="SSF53474">
    <property type="entry name" value="alpha/beta-Hydrolases"/>
    <property type="match status" value="1"/>
</dbReference>
<evidence type="ECO:0000256" key="2">
    <source>
        <dbReference type="ARBA" id="ARBA00022801"/>
    </source>
</evidence>
<evidence type="ECO:0000313" key="4">
    <source>
        <dbReference type="EMBL" id="MFD2160322.1"/>
    </source>
</evidence>
<evidence type="ECO:0000313" key="5">
    <source>
        <dbReference type="Proteomes" id="UP001597389"/>
    </source>
</evidence>
<feature type="domain" description="BD-FAE-like" evidence="3">
    <location>
        <begin position="42"/>
        <end position="152"/>
    </location>
</feature>
<comment type="similarity">
    <text evidence="1">Belongs to the 'GDXG' lipolytic enzyme family.</text>
</comment>
<proteinExistence type="inferred from homology"/>
<dbReference type="PANTHER" id="PTHR48081">
    <property type="entry name" value="AB HYDROLASE SUPERFAMILY PROTEIN C4A8.06C"/>
    <property type="match status" value="1"/>
</dbReference>
<dbReference type="EMBL" id="JBHUJB010000076">
    <property type="protein sequence ID" value="MFD2160322.1"/>
    <property type="molecule type" value="Genomic_DNA"/>
</dbReference>
<dbReference type="RefSeq" id="WP_377088412.1">
    <property type="nucleotide sequence ID" value="NZ_JBHSJL010000014.1"/>
</dbReference>
<keyword evidence="5" id="KW-1185">Reference proteome</keyword>
<dbReference type="Proteomes" id="UP001597389">
    <property type="component" value="Unassembled WGS sequence"/>
</dbReference>
<evidence type="ECO:0000259" key="3">
    <source>
        <dbReference type="Pfam" id="PF20434"/>
    </source>
</evidence>
<gene>
    <name evidence="4" type="ORF">ACFSW8_15570</name>
</gene>
<comment type="caution">
    <text evidence="4">The sequence shown here is derived from an EMBL/GenBank/DDBJ whole genome shotgun (WGS) entry which is preliminary data.</text>
</comment>
<dbReference type="InterPro" id="IPR050300">
    <property type="entry name" value="GDXG_lipolytic_enzyme"/>
</dbReference>
<dbReference type="InterPro" id="IPR029058">
    <property type="entry name" value="AB_hydrolase_fold"/>
</dbReference>
<evidence type="ECO:0000256" key="1">
    <source>
        <dbReference type="ARBA" id="ARBA00010515"/>
    </source>
</evidence>
<accession>A0ABW4ZER7</accession>
<dbReference type="Pfam" id="PF20434">
    <property type="entry name" value="BD-FAE"/>
    <property type="match status" value="1"/>
</dbReference>
<dbReference type="PANTHER" id="PTHR48081:SF30">
    <property type="entry name" value="ACETYL-HYDROLASE LIPR-RELATED"/>
    <property type="match status" value="1"/>
</dbReference>
<protein>
    <submittedName>
        <fullName evidence="4">Alpha/beta hydrolase</fullName>
    </submittedName>
</protein>
<dbReference type="InterPro" id="IPR049492">
    <property type="entry name" value="BD-FAE-like_dom"/>
</dbReference>
<reference evidence="5" key="1">
    <citation type="journal article" date="2019" name="Int. J. Syst. Evol. Microbiol.">
        <title>The Global Catalogue of Microorganisms (GCM) 10K type strain sequencing project: providing services to taxonomists for standard genome sequencing and annotation.</title>
        <authorList>
            <consortium name="The Broad Institute Genomics Platform"/>
            <consortium name="The Broad Institute Genome Sequencing Center for Infectious Disease"/>
            <person name="Wu L."/>
            <person name="Ma J."/>
        </authorList>
    </citation>
    <scope>NUCLEOTIDE SEQUENCE [LARGE SCALE GENOMIC DNA]</scope>
    <source>
        <strain evidence="5">CCUG 57942</strain>
    </source>
</reference>
<keyword evidence="2 4" id="KW-0378">Hydrolase</keyword>
<sequence>MDTSQKAVPPIAVIRDEELLKDAESIVYKRTDQGELTLHCFYPENHSENDHRSAIILFHGGLWDQSMATQFVPQALNFVALGAVGIVAEYRTSAQHGCDPTDAIADAQTAILWLRKNNRYLGVDPEKIIAGGSGSGAHLALCAAMHKKVENDGFFSGAPNALILWSAIVDTTKRGVGHDHFTNKRDARRSSPTKNIRRKLPPMIFFHGNEDPTVPVASVEKFCQRLTSKRNVARFVPFTRATHSFFNFNVNQNYFVQTLESAEGFLTDQGFLNPSDSSHLS</sequence>